<dbReference type="InterPro" id="IPR033121">
    <property type="entry name" value="PEPTIDASE_A1"/>
</dbReference>
<protein>
    <recommendedName>
        <fullName evidence="3">Peptidase A1 domain-containing protein</fullName>
    </recommendedName>
</protein>
<evidence type="ECO:0000256" key="1">
    <source>
        <dbReference type="ARBA" id="ARBA00007447"/>
    </source>
</evidence>
<proteinExistence type="inferred from homology"/>
<dbReference type="Pfam" id="PF00026">
    <property type="entry name" value="Asp"/>
    <property type="match status" value="1"/>
</dbReference>
<comment type="similarity">
    <text evidence="1">Belongs to the peptidase A1 family.</text>
</comment>
<dbReference type="InterPro" id="IPR021109">
    <property type="entry name" value="Peptidase_aspartic_dom_sf"/>
</dbReference>
<reference evidence="4 5" key="1">
    <citation type="submission" date="2023-08" db="EMBL/GenBank/DDBJ databases">
        <authorList>
            <person name="Palmer J.M."/>
        </authorList>
    </citation>
    <scope>NUCLEOTIDE SEQUENCE [LARGE SCALE GENOMIC DNA]</scope>
    <source>
        <strain evidence="4 5">TWF481</strain>
    </source>
</reference>
<dbReference type="Proteomes" id="UP001370758">
    <property type="component" value="Unassembled WGS sequence"/>
</dbReference>
<comment type="caution">
    <text evidence="4">The sequence shown here is derived from an EMBL/GenBank/DDBJ whole genome shotgun (WGS) entry which is preliminary data.</text>
</comment>
<dbReference type="Gene3D" id="2.40.70.10">
    <property type="entry name" value="Acid Proteases"/>
    <property type="match status" value="2"/>
</dbReference>
<evidence type="ECO:0000256" key="2">
    <source>
        <dbReference type="SAM" id="Phobius"/>
    </source>
</evidence>
<feature type="transmembrane region" description="Helical" evidence="2">
    <location>
        <begin position="12"/>
        <end position="38"/>
    </location>
</feature>
<keyword evidence="2" id="KW-1133">Transmembrane helix</keyword>
<evidence type="ECO:0000313" key="5">
    <source>
        <dbReference type="Proteomes" id="UP001370758"/>
    </source>
</evidence>
<keyword evidence="5" id="KW-1185">Reference proteome</keyword>
<dbReference type="InterPro" id="IPR001461">
    <property type="entry name" value="Aspartic_peptidase_A1"/>
</dbReference>
<dbReference type="GO" id="GO:0004190">
    <property type="term" value="F:aspartic-type endopeptidase activity"/>
    <property type="evidence" value="ECO:0007669"/>
    <property type="project" value="InterPro"/>
</dbReference>
<keyword evidence="2" id="KW-0812">Transmembrane</keyword>
<dbReference type="EMBL" id="JAVHJL010000010">
    <property type="protein sequence ID" value="KAK6496989.1"/>
    <property type="molecule type" value="Genomic_DNA"/>
</dbReference>
<keyword evidence="2" id="KW-0472">Membrane</keyword>
<dbReference type="PROSITE" id="PS51767">
    <property type="entry name" value="PEPTIDASE_A1"/>
    <property type="match status" value="1"/>
</dbReference>
<dbReference type="GO" id="GO:0006508">
    <property type="term" value="P:proteolysis"/>
    <property type="evidence" value="ECO:0007669"/>
    <property type="project" value="InterPro"/>
</dbReference>
<sequence length="455" mass="49855">MAPSPHLYIPLQALQTLILGIIYAALFVCTLVLVSCIIRRIRYSGRVREIVAFEKRSHKYFSESIPMGRSKRGVGVEMGSSMVEKGGWVGLVVGYKYGGLKVDGGVYTDLLLGEDRQPLKLAVTFQQVTWVPQMPGSKTEFCGNSSGTDVECEVAEASGYYDPPVNISRDEIFRLESGTDSTALGYWTESTIAPTTSNISSISLNFGVATSWKNLIPSLGLGIYPTNRSPNHPSYLDSLLQQGKIEGQYVSCYDISNPDRNSGEIILGGVDKGKFTGKLKVLEGGDFPGMVGTPSIMVSTGLNASFGIGEVGKWALLTVDTRYTPLLQLIKSLKSHRLRGIIVNGISSSFLWLPQPIIYNIISTFPVATYDLRPDGKSFPVYTVPCNMNFNPSWTIQFTFEEKVVINVPFNHLVTPIEVPGVVGKRCVLAVQPNDGRFGLPGYTFSYILGAPFWR</sequence>
<feature type="domain" description="Peptidase A1" evidence="3">
    <location>
        <begin position="106"/>
        <end position="455"/>
    </location>
</feature>
<accession>A0AAV9VUV6</accession>
<dbReference type="SUPFAM" id="SSF50630">
    <property type="entry name" value="Acid proteases"/>
    <property type="match status" value="1"/>
</dbReference>
<dbReference type="PANTHER" id="PTHR47966">
    <property type="entry name" value="BETA-SITE APP-CLEAVING ENZYME, ISOFORM A-RELATED"/>
    <property type="match status" value="1"/>
</dbReference>
<name>A0AAV9VUV6_9PEZI</name>
<dbReference type="PANTHER" id="PTHR47966:SF51">
    <property type="entry name" value="BETA-SITE APP-CLEAVING ENZYME, ISOFORM A-RELATED"/>
    <property type="match status" value="1"/>
</dbReference>
<gene>
    <name evidence="4" type="ORF">TWF481_001968</name>
</gene>
<organism evidence="4 5">
    <name type="scientific">Arthrobotrys musiformis</name>
    <dbReference type="NCBI Taxonomy" id="47236"/>
    <lineage>
        <taxon>Eukaryota</taxon>
        <taxon>Fungi</taxon>
        <taxon>Dikarya</taxon>
        <taxon>Ascomycota</taxon>
        <taxon>Pezizomycotina</taxon>
        <taxon>Orbiliomycetes</taxon>
        <taxon>Orbiliales</taxon>
        <taxon>Orbiliaceae</taxon>
        <taxon>Arthrobotrys</taxon>
    </lineage>
</organism>
<evidence type="ECO:0000259" key="3">
    <source>
        <dbReference type="PROSITE" id="PS51767"/>
    </source>
</evidence>
<evidence type="ECO:0000313" key="4">
    <source>
        <dbReference type="EMBL" id="KAK6496989.1"/>
    </source>
</evidence>
<dbReference type="AlphaFoldDB" id="A0AAV9VUV6"/>